<organism evidence="1 2">
    <name type="scientific">Elasticomyces elasticus</name>
    <dbReference type="NCBI Taxonomy" id="574655"/>
    <lineage>
        <taxon>Eukaryota</taxon>
        <taxon>Fungi</taxon>
        <taxon>Dikarya</taxon>
        <taxon>Ascomycota</taxon>
        <taxon>Pezizomycotina</taxon>
        <taxon>Dothideomycetes</taxon>
        <taxon>Dothideomycetidae</taxon>
        <taxon>Mycosphaerellales</taxon>
        <taxon>Teratosphaeriaceae</taxon>
        <taxon>Elasticomyces</taxon>
    </lineage>
</organism>
<dbReference type="Proteomes" id="UP001310594">
    <property type="component" value="Unassembled WGS sequence"/>
</dbReference>
<dbReference type="AlphaFoldDB" id="A0AAN7W494"/>
<reference evidence="1" key="1">
    <citation type="submission" date="2023-08" db="EMBL/GenBank/DDBJ databases">
        <title>Black Yeasts Isolated from many extreme environments.</title>
        <authorList>
            <person name="Coleine C."/>
            <person name="Stajich J.E."/>
            <person name="Selbmann L."/>
        </authorList>
    </citation>
    <scope>NUCLEOTIDE SEQUENCE</scope>
    <source>
        <strain evidence="1">CCFEE 5810</strain>
    </source>
</reference>
<proteinExistence type="predicted"/>
<comment type="caution">
    <text evidence="1">The sequence shown here is derived from an EMBL/GenBank/DDBJ whole genome shotgun (WGS) entry which is preliminary data.</text>
</comment>
<evidence type="ECO:0000313" key="1">
    <source>
        <dbReference type="EMBL" id="KAK5695375.1"/>
    </source>
</evidence>
<accession>A0AAN7W494</accession>
<protein>
    <submittedName>
        <fullName evidence="1">Uncharacterized protein</fullName>
    </submittedName>
</protein>
<evidence type="ECO:0000313" key="2">
    <source>
        <dbReference type="Proteomes" id="UP001310594"/>
    </source>
</evidence>
<sequence>MPNFMDIPAELRVQVYEYVVDDIDRYDYNDLEIILRSDGEPIAHPLARASHQLHNEFASIYQTHVLKHARVVRAVVFNLNFAPIYHLLEIPRTDMSVDRNIIVQIKITQDQVAGDEVADWYERCASNVENAKVQSDREYRVRFSGKGSLTSDAFNALRVAHAKGYDGRRLCSAVQDGVEEFYARENPKGKMVRRRFRSSC</sequence>
<name>A0AAN7W494_9PEZI</name>
<dbReference type="EMBL" id="JAVRQU010000014">
    <property type="protein sequence ID" value="KAK5695375.1"/>
    <property type="molecule type" value="Genomic_DNA"/>
</dbReference>
<gene>
    <name evidence="1" type="ORF">LTR97_008881</name>
</gene>